<proteinExistence type="predicted"/>
<accession>A0A6N3ITX0</accession>
<dbReference type="AlphaFoldDB" id="A0A6N3ITX0"/>
<protein>
    <submittedName>
        <fullName evidence="1">Uncharacterized protein</fullName>
    </submittedName>
</protein>
<name>A0A6N3ITX0_9BACT</name>
<reference evidence="1" key="1">
    <citation type="submission" date="2020-02" db="EMBL/GenBank/DDBJ databases">
        <authorList>
            <person name="Meier V. D."/>
        </authorList>
    </citation>
    <scope>NUCLEOTIDE SEQUENCE</scope>
    <source>
        <strain evidence="1">AVDCRST_MAG74</strain>
    </source>
</reference>
<organism evidence="1">
    <name type="scientific">uncultured Pyrinomonadaceae bacterium</name>
    <dbReference type="NCBI Taxonomy" id="2283094"/>
    <lineage>
        <taxon>Bacteria</taxon>
        <taxon>Pseudomonadati</taxon>
        <taxon>Acidobacteriota</taxon>
        <taxon>Blastocatellia</taxon>
        <taxon>Blastocatellales</taxon>
        <taxon>Pyrinomonadaceae</taxon>
        <taxon>environmental samples</taxon>
    </lineage>
</organism>
<dbReference type="EMBL" id="CADCUR010000218">
    <property type="protein sequence ID" value="CAA9412247.1"/>
    <property type="molecule type" value="Genomic_DNA"/>
</dbReference>
<gene>
    <name evidence="1" type="ORF">AVDCRST_MAG74-2359</name>
</gene>
<evidence type="ECO:0000313" key="1">
    <source>
        <dbReference type="EMBL" id="CAA9412247.1"/>
    </source>
</evidence>
<sequence length="46" mass="5409">MNRREFAEKRLAMAENSIDRLIDLLSSDDLQTRFFAEMCLRDATNT</sequence>